<evidence type="ECO:0000313" key="4">
    <source>
        <dbReference type="Proteomes" id="UP000187209"/>
    </source>
</evidence>
<dbReference type="InterPro" id="IPR018247">
    <property type="entry name" value="EF_Hand_1_Ca_BS"/>
</dbReference>
<feature type="region of interest" description="Disordered" evidence="2">
    <location>
        <begin position="312"/>
        <end position="335"/>
    </location>
</feature>
<evidence type="ECO:0000313" key="3">
    <source>
        <dbReference type="EMBL" id="OMJ95584.1"/>
    </source>
</evidence>
<feature type="compositionally biased region" description="Polar residues" evidence="2">
    <location>
        <begin position="314"/>
        <end position="335"/>
    </location>
</feature>
<keyword evidence="4" id="KW-1185">Reference proteome</keyword>
<comment type="caution">
    <text evidence="3">The sequence shown here is derived from an EMBL/GenBank/DDBJ whole genome shotgun (WGS) entry which is preliminary data.</text>
</comment>
<evidence type="ECO:0008006" key="5">
    <source>
        <dbReference type="Google" id="ProtNLM"/>
    </source>
</evidence>
<name>A0A1R2D2T4_9CILI</name>
<sequence>MFDWSDIDADGFVSRTDLKHASGLSNDEEVEAVFRSLKESAGGNPDDLYLAYDEFCKGIMDFPFLLDQFKQESFLEVLPEENPEADLSKSDGIRDSSIGFVTVKLKEAITLYYKGLKSEQIDVDTDNKEDLLEILREGLKQLRGKYKQDKTSIIDIINGSIEMYLIVRDLSSFHEEVVSDLQSELYEVKISLSSMTKKHDKLKETNERLLYNLANLENKAKIRSQENCDVIEEKKILERKLEHAEQKETDFLSYMGQIETVILDKEKAIASMEKQLRQLNSLKTLQEMRGTTAGRTTEEMRMHKLSVIKARQSVPVNNNSPQRSHKPQQASPNNDIKIQIITNQLKKKNQEIELKAHELDEMEFESKKYYNEICQLKEENNRLRERFQCLQFEILNKKNEERESLLLPSLYDELQLVAEGSTFEHLQKSALYQNYIITKPTSGGPELKEATTQTNEIHKPMKSEKNRGCFSCF</sequence>
<dbReference type="AlphaFoldDB" id="A0A1R2D2T4"/>
<evidence type="ECO:0000256" key="2">
    <source>
        <dbReference type="SAM" id="MobiDB-lite"/>
    </source>
</evidence>
<dbReference type="OrthoDB" id="324173at2759"/>
<dbReference type="EMBL" id="MPUH01000010">
    <property type="protein sequence ID" value="OMJ95584.1"/>
    <property type="molecule type" value="Genomic_DNA"/>
</dbReference>
<proteinExistence type="predicted"/>
<organism evidence="3 4">
    <name type="scientific">Stentor coeruleus</name>
    <dbReference type="NCBI Taxonomy" id="5963"/>
    <lineage>
        <taxon>Eukaryota</taxon>
        <taxon>Sar</taxon>
        <taxon>Alveolata</taxon>
        <taxon>Ciliophora</taxon>
        <taxon>Postciliodesmatophora</taxon>
        <taxon>Heterotrichea</taxon>
        <taxon>Heterotrichida</taxon>
        <taxon>Stentoridae</taxon>
        <taxon>Stentor</taxon>
    </lineage>
</organism>
<dbReference type="InterPro" id="IPR011992">
    <property type="entry name" value="EF-hand-dom_pair"/>
</dbReference>
<keyword evidence="1" id="KW-0106">Calcium</keyword>
<reference evidence="3 4" key="1">
    <citation type="submission" date="2016-11" db="EMBL/GenBank/DDBJ databases">
        <title>The macronuclear genome of Stentor coeruleus: a giant cell with tiny introns.</title>
        <authorList>
            <person name="Slabodnick M."/>
            <person name="Ruby J.G."/>
            <person name="Reiff S.B."/>
            <person name="Swart E.C."/>
            <person name="Gosai S."/>
            <person name="Prabakaran S."/>
            <person name="Witkowska E."/>
            <person name="Larue G.E."/>
            <person name="Fisher S."/>
            <person name="Freeman R.M."/>
            <person name="Gunawardena J."/>
            <person name="Chu W."/>
            <person name="Stover N.A."/>
            <person name="Gregory B.D."/>
            <person name="Nowacki M."/>
            <person name="Derisi J."/>
            <person name="Roy S.W."/>
            <person name="Marshall W.F."/>
            <person name="Sood P."/>
        </authorList>
    </citation>
    <scope>NUCLEOTIDE SEQUENCE [LARGE SCALE GENOMIC DNA]</scope>
    <source>
        <strain evidence="3">WM001</strain>
    </source>
</reference>
<accession>A0A1R2D2T4</accession>
<gene>
    <name evidence="3" type="ORF">SteCoe_1003</name>
</gene>
<dbReference type="PROSITE" id="PS00018">
    <property type="entry name" value="EF_HAND_1"/>
    <property type="match status" value="1"/>
</dbReference>
<dbReference type="Proteomes" id="UP000187209">
    <property type="component" value="Unassembled WGS sequence"/>
</dbReference>
<evidence type="ECO:0000256" key="1">
    <source>
        <dbReference type="ARBA" id="ARBA00022837"/>
    </source>
</evidence>
<dbReference type="SUPFAM" id="SSF47473">
    <property type="entry name" value="EF-hand"/>
    <property type="match status" value="1"/>
</dbReference>
<protein>
    <recommendedName>
        <fullName evidence="5">EF-hand domain-containing protein</fullName>
    </recommendedName>
</protein>